<feature type="transmembrane region" description="Helical" evidence="5">
    <location>
        <begin position="21"/>
        <end position="43"/>
    </location>
</feature>
<evidence type="ECO:0000259" key="6">
    <source>
        <dbReference type="PROSITE" id="PS50262"/>
    </source>
</evidence>
<dbReference type="WBParaSite" id="PSAMB.scaffold6417size9543.g28467.t1">
    <property type="protein sequence ID" value="PSAMB.scaffold6417size9543.g28467.t1"/>
    <property type="gene ID" value="PSAMB.scaffold6417size9543.g28467"/>
</dbReference>
<sequence length="298" mass="33786">MLKFPFYKLMFSLGVADTLQILNLLLGNTLAGLGWVPQVYIFLGGWSARIYNIGIFGVGYCQNLGVTIIAFNRLTAYVTPMKHLKIWSDRFTHRLIFLQWFISIIIVLPMIYPVEFQIYVDKDNRTVYLQWKYSTDASAYNYAVGVFGSAPLAITVFAIYTIIFTTTFVRKIRSGQPMGKAEKIALKMALTGFACFIGWFIAICNSYSRLVAWTFFKVLLTEVSTYWMWANVGNSIYAAVNPYAMLIFSSAFRARFKQQYFGCCLKLDGSGGTRTDPKTAPRTITVQPTSQALLIEDQ</sequence>
<dbReference type="Proteomes" id="UP000887566">
    <property type="component" value="Unplaced"/>
</dbReference>
<feature type="transmembrane region" description="Helical" evidence="5">
    <location>
        <begin position="139"/>
        <end position="163"/>
    </location>
</feature>
<evidence type="ECO:0000313" key="8">
    <source>
        <dbReference type="WBParaSite" id="PSAMB.scaffold6417size9543.g28467.t1"/>
    </source>
</evidence>
<reference evidence="8" key="1">
    <citation type="submission" date="2022-11" db="UniProtKB">
        <authorList>
            <consortium name="WormBaseParasite"/>
        </authorList>
    </citation>
    <scope>IDENTIFICATION</scope>
</reference>
<dbReference type="Pfam" id="PF10323">
    <property type="entry name" value="7TM_GPCR_Srv"/>
    <property type="match status" value="1"/>
</dbReference>
<name>A0A914X2T5_9BILA</name>
<evidence type="ECO:0000256" key="3">
    <source>
        <dbReference type="ARBA" id="ARBA00022989"/>
    </source>
</evidence>
<evidence type="ECO:0000256" key="5">
    <source>
        <dbReference type="SAM" id="Phobius"/>
    </source>
</evidence>
<keyword evidence="7" id="KW-1185">Reference proteome</keyword>
<dbReference type="PROSITE" id="PS50262">
    <property type="entry name" value="G_PROTEIN_RECEP_F1_2"/>
    <property type="match status" value="1"/>
</dbReference>
<evidence type="ECO:0000313" key="7">
    <source>
        <dbReference type="Proteomes" id="UP000887566"/>
    </source>
</evidence>
<dbReference type="PANTHER" id="PTHR31748">
    <property type="entry name" value="SERPENTINE RECEPTOR, CLASS V"/>
    <property type="match status" value="1"/>
</dbReference>
<dbReference type="InterPro" id="IPR019426">
    <property type="entry name" value="7TM_GPCR_serpentine_rcpt_Srv"/>
</dbReference>
<dbReference type="CDD" id="cd00637">
    <property type="entry name" value="7tm_classA_rhodopsin-like"/>
    <property type="match status" value="1"/>
</dbReference>
<protein>
    <submittedName>
        <fullName evidence="8">G-protein coupled receptors family 1 profile domain-containing protein</fullName>
    </submittedName>
</protein>
<dbReference type="PANTHER" id="PTHR31748:SF1">
    <property type="entry name" value="SERPENTINE RECEPTOR, CLASS V"/>
    <property type="match status" value="1"/>
</dbReference>
<evidence type="ECO:0000256" key="1">
    <source>
        <dbReference type="ARBA" id="ARBA00004370"/>
    </source>
</evidence>
<evidence type="ECO:0000256" key="2">
    <source>
        <dbReference type="ARBA" id="ARBA00022692"/>
    </source>
</evidence>
<dbReference type="Gene3D" id="1.20.1070.10">
    <property type="entry name" value="Rhodopsin 7-helix transmembrane proteins"/>
    <property type="match status" value="1"/>
</dbReference>
<keyword evidence="3 5" id="KW-1133">Transmembrane helix</keyword>
<keyword evidence="2 5" id="KW-0812">Transmembrane</keyword>
<dbReference type="InterPro" id="IPR017452">
    <property type="entry name" value="GPCR_Rhodpsn_7TM"/>
</dbReference>
<feature type="transmembrane region" description="Helical" evidence="5">
    <location>
        <begin position="95"/>
        <end position="119"/>
    </location>
</feature>
<evidence type="ECO:0000256" key="4">
    <source>
        <dbReference type="ARBA" id="ARBA00023136"/>
    </source>
</evidence>
<organism evidence="7 8">
    <name type="scientific">Plectus sambesii</name>
    <dbReference type="NCBI Taxonomy" id="2011161"/>
    <lineage>
        <taxon>Eukaryota</taxon>
        <taxon>Metazoa</taxon>
        <taxon>Ecdysozoa</taxon>
        <taxon>Nematoda</taxon>
        <taxon>Chromadorea</taxon>
        <taxon>Plectida</taxon>
        <taxon>Plectina</taxon>
        <taxon>Plectoidea</taxon>
        <taxon>Plectidae</taxon>
        <taxon>Plectus</taxon>
    </lineage>
</organism>
<dbReference type="SUPFAM" id="SSF81321">
    <property type="entry name" value="Family A G protein-coupled receptor-like"/>
    <property type="match status" value="1"/>
</dbReference>
<keyword evidence="4 5" id="KW-0472">Membrane</keyword>
<dbReference type="AlphaFoldDB" id="A0A914X2T5"/>
<comment type="subcellular location">
    <subcellularLocation>
        <location evidence="1">Membrane</location>
    </subcellularLocation>
</comment>
<feature type="domain" description="G-protein coupled receptors family 1 profile" evidence="6">
    <location>
        <begin position="1"/>
        <end position="197"/>
    </location>
</feature>
<feature type="transmembrane region" description="Helical" evidence="5">
    <location>
        <begin position="49"/>
        <end position="74"/>
    </location>
</feature>
<accession>A0A914X2T5</accession>
<dbReference type="GO" id="GO:0016020">
    <property type="term" value="C:membrane"/>
    <property type="evidence" value="ECO:0007669"/>
    <property type="project" value="UniProtKB-SubCell"/>
</dbReference>
<feature type="transmembrane region" description="Helical" evidence="5">
    <location>
        <begin position="184"/>
        <end position="208"/>
    </location>
</feature>
<proteinExistence type="predicted"/>
<feature type="transmembrane region" description="Helical" evidence="5">
    <location>
        <begin position="228"/>
        <end position="248"/>
    </location>
</feature>